<comment type="caution">
    <text evidence="2">The sequence shown here is derived from an EMBL/GenBank/DDBJ whole genome shotgun (WGS) entry which is preliminary data.</text>
</comment>
<accession>A0A368BM26</accession>
<reference evidence="2 3" key="1">
    <citation type="journal article" date="2018" name="Microbiome">
        <title>Fine metagenomic profile of the Mediterranean stratified and mixed water columns revealed by assembly and recruitment.</title>
        <authorList>
            <person name="Haro-Moreno J.M."/>
            <person name="Lopez-Perez M."/>
            <person name="De La Torre J.R."/>
            <person name="Picazo A."/>
            <person name="Camacho A."/>
            <person name="Rodriguez-Valera F."/>
        </authorList>
    </citation>
    <scope>NUCLEOTIDE SEQUENCE [LARGE SCALE GENOMIC DNA]</scope>
    <source>
        <strain evidence="2">MED-G83</strain>
    </source>
</reference>
<proteinExistence type="predicted"/>
<keyword evidence="1" id="KW-0812">Transmembrane</keyword>
<evidence type="ECO:0000256" key="1">
    <source>
        <dbReference type="SAM" id="Phobius"/>
    </source>
</evidence>
<feature type="transmembrane region" description="Helical" evidence="1">
    <location>
        <begin position="56"/>
        <end position="72"/>
    </location>
</feature>
<name>A0A368BM26_9GAMM</name>
<dbReference type="AlphaFoldDB" id="A0A368BM26"/>
<sequence length="77" mass="8880">MLKKLTLIAWVPLFLSLIYPALYGGVVEIIQLIALVTILVHLIEFFVFFKTTTKNGVLEGFVMTLIFGYVYIRELRK</sequence>
<feature type="transmembrane region" description="Helical" evidence="1">
    <location>
        <begin position="30"/>
        <end position="49"/>
    </location>
</feature>
<evidence type="ECO:0000313" key="2">
    <source>
        <dbReference type="EMBL" id="RCL37746.1"/>
    </source>
</evidence>
<keyword evidence="1" id="KW-0472">Membrane</keyword>
<evidence type="ECO:0000313" key="3">
    <source>
        <dbReference type="Proteomes" id="UP000252147"/>
    </source>
</evidence>
<gene>
    <name evidence="2" type="ORF">DBW97_04210</name>
</gene>
<dbReference type="EMBL" id="QOPD01000007">
    <property type="protein sequence ID" value="RCL37746.1"/>
    <property type="molecule type" value="Genomic_DNA"/>
</dbReference>
<protein>
    <recommendedName>
        <fullName evidence="4">DUF1145 domain-containing protein</fullName>
    </recommendedName>
</protein>
<organism evidence="2 3">
    <name type="scientific">SAR86 cluster bacterium</name>
    <dbReference type="NCBI Taxonomy" id="2030880"/>
    <lineage>
        <taxon>Bacteria</taxon>
        <taxon>Pseudomonadati</taxon>
        <taxon>Pseudomonadota</taxon>
        <taxon>Gammaproteobacteria</taxon>
        <taxon>SAR86 cluster</taxon>
    </lineage>
</organism>
<keyword evidence="1" id="KW-1133">Transmembrane helix</keyword>
<dbReference type="Proteomes" id="UP000252147">
    <property type="component" value="Unassembled WGS sequence"/>
</dbReference>
<evidence type="ECO:0008006" key="4">
    <source>
        <dbReference type="Google" id="ProtNLM"/>
    </source>
</evidence>